<dbReference type="InterPro" id="IPR000959">
    <property type="entry name" value="POLO_box_dom"/>
</dbReference>
<evidence type="ECO:0000256" key="2">
    <source>
        <dbReference type="ARBA" id="ARBA00022679"/>
    </source>
</evidence>
<keyword evidence="1" id="KW-0723">Serine/threonine-protein kinase</keyword>
<dbReference type="HOGENOM" id="CLU_1411386_0_0_1"/>
<dbReference type="EnsemblProtists" id="PYU1_T010941">
    <property type="protein sequence ID" value="PYU1_T010941"/>
    <property type="gene ID" value="PYU1_G010918"/>
</dbReference>
<dbReference type="eggNOG" id="KOG0575">
    <property type="taxonomic scope" value="Eukaryota"/>
</dbReference>
<dbReference type="Proteomes" id="UP000019132">
    <property type="component" value="Unassembled WGS sequence"/>
</dbReference>
<proteinExistence type="predicted"/>
<evidence type="ECO:0000256" key="1">
    <source>
        <dbReference type="ARBA" id="ARBA00022527"/>
    </source>
</evidence>
<reference evidence="9" key="2">
    <citation type="submission" date="2010-04" db="EMBL/GenBank/DDBJ databases">
        <authorList>
            <person name="Buell R."/>
            <person name="Hamilton J."/>
            <person name="Hostetler J."/>
        </authorList>
    </citation>
    <scope>NUCLEOTIDE SEQUENCE [LARGE SCALE GENOMIC DNA]</scope>
    <source>
        <strain evidence="9">DAOM:BR144</strain>
    </source>
</reference>
<dbReference type="Pfam" id="PF00659">
    <property type="entry name" value="POLO_box"/>
    <property type="match status" value="2"/>
</dbReference>
<keyword evidence="3" id="KW-0677">Repeat</keyword>
<reference evidence="8" key="3">
    <citation type="submission" date="2015-02" db="UniProtKB">
        <authorList>
            <consortium name="EnsemblProtists"/>
        </authorList>
    </citation>
    <scope>IDENTIFICATION</scope>
    <source>
        <strain evidence="8">DAOM BR144</strain>
    </source>
</reference>
<protein>
    <recommendedName>
        <fullName evidence="7">POLO box domain-containing protein</fullName>
    </recommendedName>
</protein>
<dbReference type="InParanoid" id="K3X142"/>
<evidence type="ECO:0000256" key="3">
    <source>
        <dbReference type="ARBA" id="ARBA00022737"/>
    </source>
</evidence>
<dbReference type="GO" id="GO:0005634">
    <property type="term" value="C:nucleus"/>
    <property type="evidence" value="ECO:0007669"/>
    <property type="project" value="TreeGrafter"/>
</dbReference>
<keyword evidence="2" id="KW-0808">Transferase</keyword>
<dbReference type="PANTHER" id="PTHR24345:SF0">
    <property type="entry name" value="CELL CYCLE SERINE_THREONINE-PROTEIN KINASE CDC5_MSD2"/>
    <property type="match status" value="1"/>
</dbReference>
<dbReference type="Gene3D" id="3.30.1120.30">
    <property type="entry name" value="POLO box domain"/>
    <property type="match status" value="2"/>
</dbReference>
<dbReference type="CDD" id="cd13117">
    <property type="entry name" value="POLO_box_2"/>
    <property type="match status" value="1"/>
</dbReference>
<dbReference type="CDD" id="cd13118">
    <property type="entry name" value="POLO_box_1"/>
    <property type="match status" value="1"/>
</dbReference>
<keyword evidence="6" id="KW-0067">ATP-binding</keyword>
<evidence type="ECO:0000256" key="6">
    <source>
        <dbReference type="ARBA" id="ARBA00022840"/>
    </source>
</evidence>
<keyword evidence="5" id="KW-0418">Kinase</keyword>
<accession>K3X142</accession>
<keyword evidence="4" id="KW-0547">Nucleotide-binding</keyword>
<dbReference type="STRING" id="431595.K3X142"/>
<dbReference type="GO" id="GO:0005524">
    <property type="term" value="F:ATP binding"/>
    <property type="evidence" value="ECO:0007669"/>
    <property type="project" value="UniProtKB-KW"/>
</dbReference>
<dbReference type="InterPro" id="IPR036947">
    <property type="entry name" value="POLO_box_dom_sf"/>
</dbReference>
<reference evidence="9" key="1">
    <citation type="journal article" date="2010" name="Genome Biol.">
        <title>Genome sequence of the necrotrophic plant pathogen Pythium ultimum reveals original pathogenicity mechanisms and effector repertoire.</title>
        <authorList>
            <person name="Levesque C.A."/>
            <person name="Brouwer H."/>
            <person name="Cano L."/>
            <person name="Hamilton J.P."/>
            <person name="Holt C."/>
            <person name="Huitema E."/>
            <person name="Raffaele S."/>
            <person name="Robideau G.P."/>
            <person name="Thines M."/>
            <person name="Win J."/>
            <person name="Zerillo M.M."/>
            <person name="Beakes G.W."/>
            <person name="Boore J.L."/>
            <person name="Busam D."/>
            <person name="Dumas B."/>
            <person name="Ferriera S."/>
            <person name="Fuerstenberg S.I."/>
            <person name="Gachon C.M."/>
            <person name="Gaulin E."/>
            <person name="Govers F."/>
            <person name="Grenville-Briggs L."/>
            <person name="Horner N."/>
            <person name="Hostetler J."/>
            <person name="Jiang R.H."/>
            <person name="Johnson J."/>
            <person name="Krajaejun T."/>
            <person name="Lin H."/>
            <person name="Meijer H.J."/>
            <person name="Moore B."/>
            <person name="Morris P."/>
            <person name="Phuntmart V."/>
            <person name="Puiu D."/>
            <person name="Shetty J."/>
            <person name="Stajich J.E."/>
            <person name="Tripathy S."/>
            <person name="Wawra S."/>
            <person name="van West P."/>
            <person name="Whitty B.R."/>
            <person name="Coutinho P.M."/>
            <person name="Henrissat B."/>
            <person name="Martin F."/>
            <person name="Thomas P.D."/>
            <person name="Tyler B.M."/>
            <person name="De Vries R.P."/>
            <person name="Kamoun S."/>
            <person name="Yandell M."/>
            <person name="Tisserat N."/>
            <person name="Buell C.R."/>
        </authorList>
    </citation>
    <scope>NUCLEOTIDE SEQUENCE</scope>
    <source>
        <strain evidence="9">DAOM:BR144</strain>
    </source>
</reference>
<sequence>MGYMLSNGCSGVYFNDSTKAIASPDDQFFEYLERTSDAANAAEHRVRYAVGKHDPSLAKKVTLLKHFKSYLVDGRAESEEAELLEAQLAQLPQSRTDRVDAQMEFVKKWVKTRHAVLFCLSNDTFQINFFDSSKLVISQEGRVVTYLDKDGELAVFASALVILKNERPDLLKRLRYSKDMLQQMVKVYATDRE</sequence>
<dbReference type="PROSITE" id="PS50078">
    <property type="entry name" value="POLO_BOX"/>
    <property type="match status" value="2"/>
</dbReference>
<organism evidence="8 9">
    <name type="scientific">Globisporangium ultimum (strain ATCC 200006 / CBS 805.95 / DAOM BR144)</name>
    <name type="common">Pythium ultimum</name>
    <dbReference type="NCBI Taxonomy" id="431595"/>
    <lineage>
        <taxon>Eukaryota</taxon>
        <taxon>Sar</taxon>
        <taxon>Stramenopiles</taxon>
        <taxon>Oomycota</taxon>
        <taxon>Peronosporomycetes</taxon>
        <taxon>Pythiales</taxon>
        <taxon>Pythiaceae</taxon>
        <taxon>Globisporangium</taxon>
    </lineage>
</organism>
<dbReference type="VEuPathDB" id="FungiDB:PYU1_G010918"/>
<feature type="domain" description="POLO box" evidence="7">
    <location>
        <begin position="1"/>
        <end position="73"/>
    </location>
</feature>
<dbReference type="GO" id="GO:0004674">
    <property type="term" value="F:protein serine/threonine kinase activity"/>
    <property type="evidence" value="ECO:0007669"/>
    <property type="project" value="UniProtKB-KW"/>
</dbReference>
<name>K3X142_GLOUD</name>
<evidence type="ECO:0000256" key="4">
    <source>
        <dbReference type="ARBA" id="ARBA00022741"/>
    </source>
</evidence>
<evidence type="ECO:0000313" key="9">
    <source>
        <dbReference type="Proteomes" id="UP000019132"/>
    </source>
</evidence>
<keyword evidence="9" id="KW-1185">Reference proteome</keyword>
<dbReference type="PANTHER" id="PTHR24345">
    <property type="entry name" value="SERINE/THREONINE-PROTEIN KINASE PLK"/>
    <property type="match status" value="1"/>
</dbReference>
<dbReference type="SUPFAM" id="SSF82615">
    <property type="entry name" value="Polo-box domain"/>
    <property type="match status" value="2"/>
</dbReference>
<dbReference type="EMBL" id="GL376590">
    <property type="status" value="NOT_ANNOTATED_CDS"/>
    <property type="molecule type" value="Genomic_DNA"/>
</dbReference>
<dbReference type="AlphaFoldDB" id="K3X142"/>
<dbReference type="InterPro" id="IPR033695">
    <property type="entry name" value="POLO_box_2"/>
</dbReference>
<evidence type="ECO:0000259" key="7">
    <source>
        <dbReference type="PROSITE" id="PS50078"/>
    </source>
</evidence>
<evidence type="ECO:0000313" key="8">
    <source>
        <dbReference type="EnsemblProtists" id="PYU1_T010941"/>
    </source>
</evidence>
<dbReference type="OMA" id="RICGWID"/>
<dbReference type="InterPro" id="IPR033701">
    <property type="entry name" value="POLO_box_1"/>
</dbReference>
<evidence type="ECO:0000256" key="5">
    <source>
        <dbReference type="ARBA" id="ARBA00022777"/>
    </source>
</evidence>
<feature type="domain" description="POLO box" evidence="7">
    <location>
        <begin position="105"/>
        <end position="186"/>
    </location>
</feature>